<dbReference type="CDD" id="cd16964">
    <property type="entry name" value="YqgF"/>
    <property type="match status" value="1"/>
</dbReference>
<feature type="compositionally biased region" description="Basic residues" evidence="1">
    <location>
        <begin position="65"/>
        <end position="80"/>
    </location>
</feature>
<proteinExistence type="predicted"/>
<organism evidence="2">
    <name type="scientific">marine sediment metagenome</name>
    <dbReference type="NCBI Taxonomy" id="412755"/>
    <lineage>
        <taxon>unclassified sequences</taxon>
        <taxon>metagenomes</taxon>
        <taxon>ecological metagenomes</taxon>
    </lineage>
</organism>
<accession>A0A0F8Y2B8</accession>
<dbReference type="GO" id="GO:0005829">
    <property type="term" value="C:cytosol"/>
    <property type="evidence" value="ECO:0007669"/>
    <property type="project" value="TreeGrafter"/>
</dbReference>
<dbReference type="SUPFAM" id="SSF53098">
    <property type="entry name" value="Ribonuclease H-like"/>
    <property type="match status" value="1"/>
</dbReference>
<dbReference type="PANTHER" id="PTHR33317">
    <property type="entry name" value="POLYNUCLEOTIDYL TRANSFERASE, RIBONUCLEASE H-LIKE SUPERFAMILY PROTEIN"/>
    <property type="match status" value="1"/>
</dbReference>
<gene>
    <name evidence="2" type="ORF">LCGC14_2872840</name>
</gene>
<sequence>VEAVTQLAREQDAQALVVGLALTLSGALGPQAQRAQALADALAGRLDIPVHTWDERLTSAEARHRLPRPARRASARKRRPKGDLDAMAAAILLQAYLDSQRGPASE</sequence>
<protein>
    <recommendedName>
        <fullName evidence="3">YqgF/RNase H-like domain-containing protein</fullName>
    </recommendedName>
</protein>
<dbReference type="AlphaFoldDB" id="A0A0F8Y2B8"/>
<name>A0A0F8Y2B8_9ZZZZ</name>
<evidence type="ECO:0008006" key="3">
    <source>
        <dbReference type="Google" id="ProtNLM"/>
    </source>
</evidence>
<comment type="caution">
    <text evidence="2">The sequence shown here is derived from an EMBL/GenBank/DDBJ whole genome shotgun (WGS) entry which is preliminary data.</text>
</comment>
<evidence type="ECO:0000256" key="1">
    <source>
        <dbReference type="SAM" id="MobiDB-lite"/>
    </source>
</evidence>
<dbReference type="GO" id="GO:0000967">
    <property type="term" value="P:rRNA 5'-end processing"/>
    <property type="evidence" value="ECO:0007669"/>
    <property type="project" value="TreeGrafter"/>
</dbReference>
<dbReference type="PANTHER" id="PTHR33317:SF4">
    <property type="entry name" value="POLYNUCLEOTIDYL TRANSFERASE, RIBONUCLEASE H-LIKE SUPERFAMILY PROTEIN"/>
    <property type="match status" value="1"/>
</dbReference>
<dbReference type="EMBL" id="LAZR01055823">
    <property type="protein sequence ID" value="KKK75527.1"/>
    <property type="molecule type" value="Genomic_DNA"/>
</dbReference>
<dbReference type="InterPro" id="IPR005227">
    <property type="entry name" value="YqgF"/>
</dbReference>
<evidence type="ECO:0000313" key="2">
    <source>
        <dbReference type="EMBL" id="KKK75527.1"/>
    </source>
</evidence>
<dbReference type="InterPro" id="IPR037027">
    <property type="entry name" value="YqgF/RNaseH-like_dom_sf"/>
</dbReference>
<dbReference type="Pfam" id="PF03652">
    <property type="entry name" value="RuvX"/>
    <property type="match status" value="1"/>
</dbReference>
<reference evidence="2" key="1">
    <citation type="journal article" date="2015" name="Nature">
        <title>Complex archaea that bridge the gap between prokaryotes and eukaryotes.</title>
        <authorList>
            <person name="Spang A."/>
            <person name="Saw J.H."/>
            <person name="Jorgensen S.L."/>
            <person name="Zaremba-Niedzwiedzka K."/>
            <person name="Martijn J."/>
            <person name="Lind A.E."/>
            <person name="van Eijk R."/>
            <person name="Schleper C."/>
            <person name="Guy L."/>
            <person name="Ettema T.J."/>
        </authorList>
    </citation>
    <scope>NUCLEOTIDE SEQUENCE</scope>
</reference>
<feature type="region of interest" description="Disordered" evidence="1">
    <location>
        <begin position="59"/>
        <end position="81"/>
    </location>
</feature>
<dbReference type="InterPro" id="IPR012337">
    <property type="entry name" value="RNaseH-like_sf"/>
</dbReference>
<dbReference type="Gene3D" id="3.30.420.140">
    <property type="entry name" value="YqgF/RNase H-like domain"/>
    <property type="match status" value="1"/>
</dbReference>
<dbReference type="NCBIfam" id="TIGR00250">
    <property type="entry name" value="RNAse_H_YqgF"/>
    <property type="match status" value="1"/>
</dbReference>
<feature type="non-terminal residue" evidence="2">
    <location>
        <position position="1"/>
    </location>
</feature>